<name>A0ACB8KB45_CITSI</name>
<protein>
    <submittedName>
        <fullName evidence="1">Uncharacterized protein</fullName>
    </submittedName>
</protein>
<reference evidence="2" key="1">
    <citation type="journal article" date="2023" name="Hortic. Res.">
        <title>A chromosome-level phased genome enabling allele-level studies in sweet orange: a case study on citrus Huanglongbing tolerance.</title>
        <authorList>
            <person name="Wu B."/>
            <person name="Yu Q."/>
            <person name="Deng Z."/>
            <person name="Duan Y."/>
            <person name="Luo F."/>
            <person name="Gmitter F. Jr."/>
        </authorList>
    </citation>
    <scope>NUCLEOTIDE SEQUENCE [LARGE SCALE GENOMIC DNA]</scope>
    <source>
        <strain evidence="2">cv. Valencia</strain>
    </source>
</reference>
<evidence type="ECO:0000313" key="1">
    <source>
        <dbReference type="EMBL" id="KAH9751618.1"/>
    </source>
</evidence>
<keyword evidence="2" id="KW-1185">Reference proteome</keyword>
<dbReference type="EMBL" id="CM039174">
    <property type="protein sequence ID" value="KAH9751618.1"/>
    <property type="molecule type" value="Genomic_DNA"/>
</dbReference>
<comment type="caution">
    <text evidence="1">The sequence shown here is derived from an EMBL/GenBank/DDBJ whole genome shotgun (WGS) entry which is preliminary data.</text>
</comment>
<proteinExistence type="predicted"/>
<dbReference type="Proteomes" id="UP000829398">
    <property type="component" value="Chromosome 5"/>
</dbReference>
<sequence>MYSASVVDKATIVCSFKTQLIAPPQVKIEHQRPTGSLQSLLIPEWKWEHITMDFVSGLPRSRKGCDSIWVIVDRLTKSAHLLLMKATDKLLKLGKLFVDEIVRLHGVTMSIVSDRDPRFTSNFWVGLQREFGTKLRLSTAFHSQTDGQSERTIQTLEDMLRACVLDLGGNWEEHLPLIEFAYNNSFHSSIGMAPFEALYGRKCRSPICWDEVGERKLLGPELVQITVDKIMLIREGLRTAQSRQKNYTDRRRRDLEFQFRDYAFLKVSPWKGVFCFGKTGKLNPRFIGPFEVLERISPVAYRVALPPSLSRLHNVFHVPVLRKYMTDPSHVLDYQPIQIANDMSYEEQPMEILDRKEQVLRRRVIPLVKVRWANHTAEEATWE</sequence>
<accession>A0ACB8KB45</accession>
<organism evidence="1 2">
    <name type="scientific">Citrus sinensis</name>
    <name type="common">Sweet orange</name>
    <name type="synonym">Citrus aurantium var. sinensis</name>
    <dbReference type="NCBI Taxonomy" id="2711"/>
    <lineage>
        <taxon>Eukaryota</taxon>
        <taxon>Viridiplantae</taxon>
        <taxon>Streptophyta</taxon>
        <taxon>Embryophyta</taxon>
        <taxon>Tracheophyta</taxon>
        <taxon>Spermatophyta</taxon>
        <taxon>Magnoliopsida</taxon>
        <taxon>eudicotyledons</taxon>
        <taxon>Gunneridae</taxon>
        <taxon>Pentapetalae</taxon>
        <taxon>rosids</taxon>
        <taxon>malvids</taxon>
        <taxon>Sapindales</taxon>
        <taxon>Rutaceae</taxon>
        <taxon>Aurantioideae</taxon>
        <taxon>Citrus</taxon>
    </lineage>
</organism>
<gene>
    <name evidence="1" type="ORF">KPL71_014361</name>
</gene>
<evidence type="ECO:0000313" key="2">
    <source>
        <dbReference type="Proteomes" id="UP000829398"/>
    </source>
</evidence>